<protein>
    <submittedName>
        <fullName evidence="1">Uncharacterized protein</fullName>
    </submittedName>
</protein>
<dbReference type="Proteomes" id="UP001234297">
    <property type="component" value="Chromosome 2"/>
</dbReference>
<evidence type="ECO:0000313" key="1">
    <source>
        <dbReference type="EMBL" id="KAJ8644217.1"/>
    </source>
</evidence>
<evidence type="ECO:0000313" key="2">
    <source>
        <dbReference type="Proteomes" id="UP001234297"/>
    </source>
</evidence>
<comment type="caution">
    <text evidence="1">The sequence shown here is derived from an EMBL/GenBank/DDBJ whole genome shotgun (WGS) entry which is preliminary data.</text>
</comment>
<dbReference type="EMBL" id="CM056810">
    <property type="protein sequence ID" value="KAJ8644217.1"/>
    <property type="molecule type" value="Genomic_DNA"/>
</dbReference>
<gene>
    <name evidence="1" type="ORF">MRB53_005965</name>
</gene>
<proteinExistence type="predicted"/>
<keyword evidence="2" id="KW-1185">Reference proteome</keyword>
<sequence>MDLRASTVNLNVILNLISQEDICTLSADTFSHNDLRSDDSEKEDEILENEDSDEHQYDIGQQSQFQGYMGAWPTTFS</sequence>
<accession>A0ACC2MEL4</accession>
<reference evidence="1 2" key="1">
    <citation type="journal article" date="2022" name="Hortic Res">
        <title>A haplotype resolved chromosomal level avocado genome allows analysis of novel avocado genes.</title>
        <authorList>
            <person name="Nath O."/>
            <person name="Fletcher S.J."/>
            <person name="Hayward A."/>
            <person name="Shaw L.M."/>
            <person name="Masouleh A.K."/>
            <person name="Furtado A."/>
            <person name="Henry R.J."/>
            <person name="Mitter N."/>
        </authorList>
    </citation>
    <scope>NUCLEOTIDE SEQUENCE [LARGE SCALE GENOMIC DNA]</scope>
    <source>
        <strain evidence="2">cv. Hass</strain>
    </source>
</reference>
<organism evidence="1 2">
    <name type="scientific">Persea americana</name>
    <name type="common">Avocado</name>
    <dbReference type="NCBI Taxonomy" id="3435"/>
    <lineage>
        <taxon>Eukaryota</taxon>
        <taxon>Viridiplantae</taxon>
        <taxon>Streptophyta</taxon>
        <taxon>Embryophyta</taxon>
        <taxon>Tracheophyta</taxon>
        <taxon>Spermatophyta</taxon>
        <taxon>Magnoliopsida</taxon>
        <taxon>Magnoliidae</taxon>
        <taxon>Laurales</taxon>
        <taxon>Lauraceae</taxon>
        <taxon>Persea</taxon>
    </lineage>
</organism>
<name>A0ACC2MEL4_PERAE</name>